<sequence>MPLFPLHLLFLPSYSTPSTSRVSILLSPIYAAKAGAAVSSSAPTAEKTAGTAASTASSPSFQTPATAAPRPAQASAAASPVRPPGLSTRARPGRAGLLGVGDAARAAASSHLNPSQLAPNSERNMVEGLPAELPIVDVAARLDGKSSELPENGALLKGAEESQDLGGNPVAELTLHEGKEVILVDDNDSEQEDGGCGKVDENAPRDFLRSSFVTDESNMIQGAPSASHLESPHLGVDLMAQADSQGYGNQWAFPTLQDNSMLRTAARRGV</sequence>
<dbReference type="Proteomes" id="UP000026961">
    <property type="component" value="Chromosome 2"/>
</dbReference>
<dbReference type="EnsemblPlants" id="OGLUM02G23890.3">
    <property type="protein sequence ID" value="OGLUM02G23890.3"/>
    <property type="gene ID" value="OGLUM02G23890"/>
</dbReference>
<feature type="compositionally biased region" description="Low complexity" evidence="1">
    <location>
        <begin position="49"/>
        <end position="80"/>
    </location>
</feature>
<dbReference type="EnsemblPlants" id="OGLUM02G23890.1">
    <property type="protein sequence ID" value="OGLUM02G23890.1"/>
    <property type="gene ID" value="OGLUM02G23890"/>
</dbReference>
<evidence type="ECO:0000313" key="3">
    <source>
        <dbReference type="Proteomes" id="UP000026961"/>
    </source>
</evidence>
<dbReference type="AlphaFoldDB" id="A0A0D9YUR5"/>
<keyword evidence="3" id="KW-1185">Reference proteome</keyword>
<dbReference type="HOGENOM" id="CLU_1031979_0_0_1"/>
<accession>A0A0D9YUR5</accession>
<reference evidence="2" key="2">
    <citation type="submission" date="2018-05" db="EMBL/GenBank/DDBJ databases">
        <title>OgluRS3 (Oryza glumaepatula Reference Sequence Version 3).</title>
        <authorList>
            <person name="Zhang J."/>
            <person name="Kudrna D."/>
            <person name="Lee S."/>
            <person name="Talag J."/>
            <person name="Welchert J."/>
            <person name="Wing R.A."/>
        </authorList>
    </citation>
    <scope>NUCLEOTIDE SEQUENCE [LARGE SCALE GENOMIC DNA]</scope>
</reference>
<organism evidence="2">
    <name type="scientific">Oryza glumipatula</name>
    <dbReference type="NCBI Taxonomy" id="40148"/>
    <lineage>
        <taxon>Eukaryota</taxon>
        <taxon>Viridiplantae</taxon>
        <taxon>Streptophyta</taxon>
        <taxon>Embryophyta</taxon>
        <taxon>Tracheophyta</taxon>
        <taxon>Spermatophyta</taxon>
        <taxon>Magnoliopsida</taxon>
        <taxon>Liliopsida</taxon>
        <taxon>Poales</taxon>
        <taxon>Poaceae</taxon>
        <taxon>BOP clade</taxon>
        <taxon>Oryzoideae</taxon>
        <taxon>Oryzeae</taxon>
        <taxon>Oryzinae</taxon>
        <taxon>Oryza</taxon>
    </lineage>
</organism>
<dbReference type="Gramene" id="OGLUM02G23890.3">
    <property type="protein sequence ID" value="OGLUM02G23890.3"/>
    <property type="gene ID" value="OGLUM02G23890"/>
</dbReference>
<proteinExistence type="predicted"/>
<evidence type="ECO:0000313" key="2">
    <source>
        <dbReference type="EnsemblPlants" id="OGLUM02G23890.3"/>
    </source>
</evidence>
<protein>
    <recommendedName>
        <fullName evidence="4">Protein FAR1-RELATED SEQUENCE</fullName>
    </recommendedName>
</protein>
<feature type="region of interest" description="Disordered" evidence="1">
    <location>
        <begin position="49"/>
        <end position="96"/>
    </location>
</feature>
<name>A0A0D9YUR5_9ORYZ</name>
<evidence type="ECO:0008006" key="4">
    <source>
        <dbReference type="Google" id="ProtNLM"/>
    </source>
</evidence>
<dbReference type="Gramene" id="OGLUM02G23890.1">
    <property type="protein sequence ID" value="OGLUM02G23890.1"/>
    <property type="gene ID" value="OGLUM02G23890"/>
</dbReference>
<evidence type="ECO:0000256" key="1">
    <source>
        <dbReference type="SAM" id="MobiDB-lite"/>
    </source>
</evidence>
<reference evidence="2" key="1">
    <citation type="submission" date="2015-04" db="UniProtKB">
        <authorList>
            <consortium name="EnsemblPlants"/>
        </authorList>
    </citation>
    <scope>IDENTIFICATION</scope>
</reference>